<dbReference type="InterPro" id="IPR036908">
    <property type="entry name" value="RlpA-like_sf"/>
</dbReference>
<dbReference type="SUPFAM" id="SSF50685">
    <property type="entry name" value="Barwin-like endoglucanases"/>
    <property type="match status" value="1"/>
</dbReference>
<feature type="non-terminal residue" evidence="2">
    <location>
        <position position="96"/>
    </location>
</feature>
<sequence>FAGGLGSCGKPIADSDMTVALASDLYGSSTYDIATGNPTNRWCNQKVSITYKGKTTTATIMDKCAGCTNGGFDMTPSLWEAVTGTTVGDRLTGMTW</sequence>
<evidence type="ECO:0008006" key="4">
    <source>
        <dbReference type="Google" id="ProtNLM"/>
    </source>
</evidence>
<dbReference type="AlphaFoldDB" id="A0A6A6RIK6"/>
<dbReference type="PANTHER" id="PTHR31836:SF28">
    <property type="entry name" value="SRCR DOMAIN-CONTAINING PROTEIN-RELATED"/>
    <property type="match status" value="1"/>
</dbReference>
<dbReference type="CDD" id="cd22191">
    <property type="entry name" value="DPBB_RlpA_EXP_N-like"/>
    <property type="match status" value="1"/>
</dbReference>
<dbReference type="PANTHER" id="PTHR31836">
    <property type="match status" value="1"/>
</dbReference>
<accession>A0A6A6RIK6</accession>
<reference evidence="2" key="1">
    <citation type="journal article" date="2020" name="Stud. Mycol.">
        <title>101 Dothideomycetes genomes: a test case for predicting lifestyles and emergence of pathogens.</title>
        <authorList>
            <person name="Haridas S."/>
            <person name="Albert R."/>
            <person name="Binder M."/>
            <person name="Bloem J."/>
            <person name="Labutti K."/>
            <person name="Salamov A."/>
            <person name="Andreopoulos B."/>
            <person name="Baker S."/>
            <person name="Barry K."/>
            <person name="Bills G."/>
            <person name="Bluhm B."/>
            <person name="Cannon C."/>
            <person name="Castanera R."/>
            <person name="Culley D."/>
            <person name="Daum C."/>
            <person name="Ezra D."/>
            <person name="Gonzalez J."/>
            <person name="Henrissat B."/>
            <person name="Kuo A."/>
            <person name="Liang C."/>
            <person name="Lipzen A."/>
            <person name="Lutzoni F."/>
            <person name="Magnuson J."/>
            <person name="Mondo S."/>
            <person name="Nolan M."/>
            <person name="Ohm R."/>
            <person name="Pangilinan J."/>
            <person name="Park H.-J."/>
            <person name="Ramirez L."/>
            <person name="Alfaro M."/>
            <person name="Sun H."/>
            <person name="Tritt A."/>
            <person name="Yoshinaga Y."/>
            <person name="Zwiers L.-H."/>
            <person name="Turgeon B."/>
            <person name="Goodwin S."/>
            <person name="Spatafora J."/>
            <person name="Crous P."/>
            <person name="Grigoriev I."/>
        </authorList>
    </citation>
    <scope>NUCLEOTIDE SEQUENCE</scope>
    <source>
        <strain evidence="2">CBS 473.64</strain>
    </source>
</reference>
<feature type="non-terminal residue" evidence="2">
    <location>
        <position position="1"/>
    </location>
</feature>
<keyword evidence="3" id="KW-1185">Reference proteome</keyword>
<dbReference type="Proteomes" id="UP000799753">
    <property type="component" value="Unassembled WGS sequence"/>
</dbReference>
<keyword evidence="1" id="KW-0732">Signal</keyword>
<organism evidence="2 3">
    <name type="scientific">Massarina eburnea CBS 473.64</name>
    <dbReference type="NCBI Taxonomy" id="1395130"/>
    <lineage>
        <taxon>Eukaryota</taxon>
        <taxon>Fungi</taxon>
        <taxon>Dikarya</taxon>
        <taxon>Ascomycota</taxon>
        <taxon>Pezizomycotina</taxon>
        <taxon>Dothideomycetes</taxon>
        <taxon>Pleosporomycetidae</taxon>
        <taxon>Pleosporales</taxon>
        <taxon>Massarineae</taxon>
        <taxon>Massarinaceae</taxon>
        <taxon>Massarina</taxon>
    </lineage>
</organism>
<name>A0A6A6RIK6_9PLEO</name>
<dbReference type="OrthoDB" id="406505at2759"/>
<evidence type="ECO:0000313" key="2">
    <source>
        <dbReference type="EMBL" id="KAF2635130.1"/>
    </source>
</evidence>
<dbReference type="EMBL" id="MU006810">
    <property type="protein sequence ID" value="KAF2635130.1"/>
    <property type="molecule type" value="Genomic_DNA"/>
</dbReference>
<gene>
    <name evidence="2" type="ORF">P280DRAFT_360621</name>
</gene>
<dbReference type="InterPro" id="IPR051477">
    <property type="entry name" value="Expansin_CellWall"/>
</dbReference>
<evidence type="ECO:0000256" key="1">
    <source>
        <dbReference type="ARBA" id="ARBA00022729"/>
    </source>
</evidence>
<evidence type="ECO:0000313" key="3">
    <source>
        <dbReference type="Proteomes" id="UP000799753"/>
    </source>
</evidence>
<protein>
    <recommendedName>
        <fullName evidence="4">RlpA-like protein double-psi beta-barrel domain-containing protein</fullName>
    </recommendedName>
</protein>
<dbReference type="Gene3D" id="2.40.40.10">
    <property type="entry name" value="RlpA-like domain"/>
    <property type="match status" value="1"/>
</dbReference>
<proteinExistence type="predicted"/>